<dbReference type="EMBL" id="UGOA01000003">
    <property type="protein sequence ID" value="STX84922.1"/>
    <property type="molecule type" value="Genomic_DNA"/>
</dbReference>
<feature type="transmembrane region" description="Helical" evidence="1">
    <location>
        <begin position="81"/>
        <end position="98"/>
    </location>
</feature>
<evidence type="ECO:0000313" key="3">
    <source>
        <dbReference type="Proteomes" id="UP000254677"/>
    </source>
</evidence>
<reference evidence="2 3" key="1">
    <citation type="submission" date="2018-06" db="EMBL/GenBank/DDBJ databases">
        <authorList>
            <consortium name="Pathogen Informatics"/>
            <person name="Doyle S."/>
        </authorList>
    </citation>
    <scope>NUCLEOTIDE SEQUENCE [LARGE SCALE GENOMIC DNA]</scope>
    <source>
        <strain evidence="2 3">NCTC13292</strain>
    </source>
</reference>
<dbReference type="RefSeq" id="WP_115222947.1">
    <property type="nucleotide sequence ID" value="NZ_UGOA01000003.1"/>
</dbReference>
<sequence>MKKNVPLSDPFDETFDKLDPFYQSQLHQIYKGISEYYTKNIKSSHNLIINWLFLLNTGSIVGVISLISSDRTNLKTLYPSLFLWCLGIICIFISVKLHRHKSTVNARRLDMFFEELQDLKISGSTFLKKIYEETWWRIFLPYNFENLSILFWIIGGGSVFYYIKI</sequence>
<keyword evidence="1" id="KW-0812">Transmembrane</keyword>
<dbReference type="Proteomes" id="UP000254677">
    <property type="component" value="Unassembled WGS sequence"/>
</dbReference>
<keyword evidence="1" id="KW-0472">Membrane</keyword>
<evidence type="ECO:0000313" key="2">
    <source>
        <dbReference type="EMBL" id="STX84922.1"/>
    </source>
</evidence>
<keyword evidence="3" id="KW-1185">Reference proteome</keyword>
<protein>
    <submittedName>
        <fullName evidence="2">Uncharacterized protein</fullName>
    </submittedName>
</protein>
<gene>
    <name evidence="2" type="ORF">NCTC13292_03274</name>
</gene>
<organism evidence="2 3">
    <name type="scientific">Legionella donaldsonii</name>
    <dbReference type="NCBI Taxonomy" id="45060"/>
    <lineage>
        <taxon>Bacteria</taxon>
        <taxon>Pseudomonadati</taxon>
        <taxon>Pseudomonadota</taxon>
        <taxon>Gammaproteobacteria</taxon>
        <taxon>Legionellales</taxon>
        <taxon>Legionellaceae</taxon>
        <taxon>Legionella</taxon>
    </lineage>
</organism>
<accession>A0A378KNJ9</accession>
<dbReference type="AlphaFoldDB" id="A0A378KNJ9"/>
<keyword evidence="1" id="KW-1133">Transmembrane helix</keyword>
<feature type="transmembrane region" description="Helical" evidence="1">
    <location>
        <begin position="47"/>
        <end position="69"/>
    </location>
</feature>
<name>A0A378KNJ9_9GAMM</name>
<evidence type="ECO:0000256" key="1">
    <source>
        <dbReference type="SAM" id="Phobius"/>
    </source>
</evidence>
<feature type="transmembrane region" description="Helical" evidence="1">
    <location>
        <begin position="144"/>
        <end position="163"/>
    </location>
</feature>
<proteinExistence type="predicted"/>